<dbReference type="CTD" id="20201076"/>
<dbReference type="PANTHER" id="PTHR45842:SF12">
    <property type="entry name" value="KEKKON 5, ISOFORM A"/>
    <property type="match status" value="1"/>
</dbReference>
<feature type="region of interest" description="Disordered" evidence="5">
    <location>
        <begin position="170"/>
        <end position="193"/>
    </location>
</feature>
<evidence type="ECO:0000313" key="10">
    <source>
        <dbReference type="EnsemblMetazoa" id="HelroP165504"/>
    </source>
</evidence>
<dbReference type="STRING" id="6412.T1EWX6"/>
<sequence length="515" mass="57277">MLLLLLLKVLLLLLLLFACLLSLMMILGKNPLECNCQTTWLKDFYDSKPNLFKGADPPSCKYPSTISGQTFEKLSREDFACQPPSFKNIDAIFDSETAKLMCSASGVPAPSLFWVLPSGQAFRYELPSIERNYLSSVGGVESMKYSLLEGNSNLAVLNLMMKGAAGNLSSASASSSSLPSSLSSSSSSSSSSWNHRVATLTNGMYVCVASNAAGNVTLMVNVSWPLKDRHHQHHRHHHHHHVHSRHPSDNKKANDINDDDDYKRRDYDDEDDDYDDDDDEDDSNHRKFNSHQPHRYATTTHRAHTGFRRHHKNRDREEKKHIISSSSNNNNNNVIVNNKNNNHKKDSSEKPATHNNNIDENHSFLINSPPASSHDDHNLDLMLSSSSSSSSLPHTREGIFTLAEMVVAVIATHLLTVALVLCLLFVRNAVLKSRRQKGRYVDEPGMNVPANSSGSSGGGSRNLMGPLINAGQQNMKDSLRNSDPTYDKVGHVMYPTDVYSNSSVAQYSTRYVVQR</sequence>
<feature type="compositionally biased region" description="Basic residues" evidence="5">
    <location>
        <begin position="229"/>
        <end position="245"/>
    </location>
</feature>
<keyword evidence="11" id="KW-1185">Reference proteome</keyword>
<dbReference type="AlphaFoldDB" id="T1EWX6"/>
<accession>T1EWX6</accession>
<dbReference type="Gene3D" id="3.80.10.10">
    <property type="entry name" value="Ribonuclease Inhibitor"/>
    <property type="match status" value="1"/>
</dbReference>
<feature type="compositionally biased region" description="Acidic residues" evidence="5">
    <location>
        <begin position="268"/>
        <end position="282"/>
    </location>
</feature>
<keyword evidence="2 7" id="KW-0732">Signal</keyword>
<organism evidence="10 11">
    <name type="scientific">Helobdella robusta</name>
    <name type="common">Californian leech</name>
    <dbReference type="NCBI Taxonomy" id="6412"/>
    <lineage>
        <taxon>Eukaryota</taxon>
        <taxon>Metazoa</taxon>
        <taxon>Spiralia</taxon>
        <taxon>Lophotrochozoa</taxon>
        <taxon>Annelida</taxon>
        <taxon>Clitellata</taxon>
        <taxon>Hirudinea</taxon>
        <taxon>Rhynchobdellida</taxon>
        <taxon>Glossiphoniidae</taxon>
        <taxon>Helobdella</taxon>
    </lineage>
</organism>
<feature type="chain" id="PRO_5010980100" description="Ig-like domain-containing protein" evidence="7">
    <location>
        <begin position="23"/>
        <end position="515"/>
    </location>
</feature>
<dbReference type="eggNOG" id="KOG0619">
    <property type="taxonomic scope" value="Eukaryota"/>
</dbReference>
<dbReference type="OrthoDB" id="1394818at2759"/>
<evidence type="ECO:0000313" key="11">
    <source>
        <dbReference type="Proteomes" id="UP000015101"/>
    </source>
</evidence>
<dbReference type="GeneID" id="20201076"/>
<evidence type="ECO:0000256" key="3">
    <source>
        <dbReference type="ARBA" id="ARBA00022737"/>
    </source>
</evidence>
<name>T1EWX6_HELRO</name>
<dbReference type="Proteomes" id="UP000015101">
    <property type="component" value="Unassembled WGS sequence"/>
</dbReference>
<protein>
    <recommendedName>
        <fullName evidence="8">Ig-like domain-containing protein</fullName>
    </recommendedName>
</protein>
<keyword evidence="1" id="KW-0433">Leucine-rich repeat</keyword>
<feature type="compositionally biased region" description="Basic residues" evidence="5">
    <location>
        <begin position="301"/>
        <end position="313"/>
    </location>
</feature>
<feature type="compositionally biased region" description="Low complexity" evidence="5">
    <location>
        <begin position="380"/>
        <end position="393"/>
    </location>
</feature>
<dbReference type="SUPFAM" id="SSF48726">
    <property type="entry name" value="Immunoglobulin"/>
    <property type="match status" value="1"/>
</dbReference>
<dbReference type="InterPro" id="IPR013783">
    <property type="entry name" value="Ig-like_fold"/>
</dbReference>
<dbReference type="PANTHER" id="PTHR45842">
    <property type="entry name" value="SYNAPTIC ADHESION-LIKE MOLECULE SALM"/>
    <property type="match status" value="1"/>
</dbReference>
<feature type="domain" description="Ig-like" evidence="8">
    <location>
        <begin position="84"/>
        <end position="223"/>
    </location>
</feature>
<feature type="transmembrane region" description="Helical" evidence="6">
    <location>
        <begin position="399"/>
        <end position="426"/>
    </location>
</feature>
<keyword evidence="6" id="KW-1133">Transmembrane helix</keyword>
<dbReference type="InterPro" id="IPR000483">
    <property type="entry name" value="Cys-rich_flank_reg_C"/>
</dbReference>
<feature type="compositionally biased region" description="Low complexity" evidence="5">
    <location>
        <begin position="170"/>
        <end position="192"/>
    </location>
</feature>
<reference evidence="11" key="1">
    <citation type="submission" date="2012-12" db="EMBL/GenBank/DDBJ databases">
        <authorList>
            <person name="Hellsten U."/>
            <person name="Grimwood J."/>
            <person name="Chapman J.A."/>
            <person name="Shapiro H."/>
            <person name="Aerts A."/>
            <person name="Otillar R.P."/>
            <person name="Terry A.Y."/>
            <person name="Boore J.L."/>
            <person name="Simakov O."/>
            <person name="Marletaz F."/>
            <person name="Cho S.-J."/>
            <person name="Edsinger-Gonzales E."/>
            <person name="Havlak P."/>
            <person name="Kuo D.-H."/>
            <person name="Larsson T."/>
            <person name="Lv J."/>
            <person name="Arendt D."/>
            <person name="Savage R."/>
            <person name="Osoegawa K."/>
            <person name="de Jong P."/>
            <person name="Lindberg D.R."/>
            <person name="Seaver E.C."/>
            <person name="Weisblat D.A."/>
            <person name="Putnam N.H."/>
            <person name="Grigoriev I.V."/>
            <person name="Rokhsar D.S."/>
        </authorList>
    </citation>
    <scope>NUCLEOTIDE SEQUENCE</scope>
</reference>
<feature type="compositionally biased region" description="Basic and acidic residues" evidence="5">
    <location>
        <begin position="343"/>
        <end position="362"/>
    </location>
</feature>
<feature type="signal peptide" evidence="7">
    <location>
        <begin position="1"/>
        <end position="22"/>
    </location>
</feature>
<dbReference type="InterPro" id="IPR050467">
    <property type="entry name" value="LRFN"/>
</dbReference>
<evidence type="ECO:0000256" key="1">
    <source>
        <dbReference type="ARBA" id="ARBA00022614"/>
    </source>
</evidence>
<dbReference type="SMART" id="SM00082">
    <property type="entry name" value="LRRCT"/>
    <property type="match status" value="1"/>
</dbReference>
<dbReference type="InterPro" id="IPR036179">
    <property type="entry name" value="Ig-like_dom_sf"/>
</dbReference>
<keyword evidence="4" id="KW-0325">Glycoprotein</keyword>
<dbReference type="Gene3D" id="2.60.40.10">
    <property type="entry name" value="Immunoglobulins"/>
    <property type="match status" value="1"/>
</dbReference>
<evidence type="ECO:0000313" key="9">
    <source>
        <dbReference type="EMBL" id="ESN91466.1"/>
    </source>
</evidence>
<evidence type="ECO:0000256" key="5">
    <source>
        <dbReference type="SAM" id="MobiDB-lite"/>
    </source>
</evidence>
<feature type="region of interest" description="Disordered" evidence="5">
    <location>
        <begin position="229"/>
        <end position="393"/>
    </location>
</feature>
<reference evidence="9 11" key="2">
    <citation type="journal article" date="2013" name="Nature">
        <title>Insights into bilaterian evolution from three spiralian genomes.</title>
        <authorList>
            <person name="Simakov O."/>
            <person name="Marletaz F."/>
            <person name="Cho S.J."/>
            <person name="Edsinger-Gonzales E."/>
            <person name="Havlak P."/>
            <person name="Hellsten U."/>
            <person name="Kuo D.H."/>
            <person name="Larsson T."/>
            <person name="Lv J."/>
            <person name="Arendt D."/>
            <person name="Savage R."/>
            <person name="Osoegawa K."/>
            <person name="de Jong P."/>
            <person name="Grimwood J."/>
            <person name="Chapman J.A."/>
            <person name="Shapiro H."/>
            <person name="Aerts A."/>
            <person name="Otillar R.P."/>
            <person name="Terry A.Y."/>
            <person name="Boore J.L."/>
            <person name="Grigoriev I.V."/>
            <person name="Lindberg D.R."/>
            <person name="Seaver E.C."/>
            <person name="Weisblat D.A."/>
            <person name="Putnam N.H."/>
            <person name="Rokhsar D.S."/>
        </authorList>
    </citation>
    <scope>NUCLEOTIDE SEQUENCE</scope>
</reference>
<evidence type="ECO:0000259" key="8">
    <source>
        <dbReference type="PROSITE" id="PS50835"/>
    </source>
</evidence>
<dbReference type="InterPro" id="IPR032675">
    <property type="entry name" value="LRR_dom_sf"/>
</dbReference>
<keyword evidence="6" id="KW-0472">Membrane</keyword>
<proteinExistence type="predicted"/>
<dbReference type="KEGG" id="hro:HELRODRAFT_165504"/>
<evidence type="ECO:0000256" key="6">
    <source>
        <dbReference type="SAM" id="Phobius"/>
    </source>
</evidence>
<dbReference type="EMBL" id="KB097700">
    <property type="protein sequence ID" value="ESN91466.1"/>
    <property type="molecule type" value="Genomic_DNA"/>
</dbReference>
<reference evidence="10" key="3">
    <citation type="submission" date="2015-06" db="UniProtKB">
        <authorList>
            <consortium name="EnsemblMetazoa"/>
        </authorList>
    </citation>
    <scope>IDENTIFICATION</scope>
</reference>
<evidence type="ECO:0000256" key="2">
    <source>
        <dbReference type="ARBA" id="ARBA00022729"/>
    </source>
</evidence>
<feature type="compositionally biased region" description="Basic and acidic residues" evidence="5">
    <location>
        <begin position="246"/>
        <end position="267"/>
    </location>
</feature>
<dbReference type="HOGENOM" id="CLU_529227_0_0_1"/>
<dbReference type="PROSITE" id="PS50835">
    <property type="entry name" value="IG_LIKE"/>
    <property type="match status" value="1"/>
</dbReference>
<feature type="compositionally biased region" description="Low complexity" evidence="5">
    <location>
        <begin position="323"/>
        <end position="340"/>
    </location>
</feature>
<dbReference type="InParanoid" id="T1EWX6"/>
<keyword evidence="6" id="KW-0812">Transmembrane</keyword>
<feature type="region of interest" description="Disordered" evidence="5">
    <location>
        <begin position="442"/>
        <end position="466"/>
    </location>
</feature>
<gene>
    <name evidence="10" type="primary">20201076</name>
    <name evidence="9" type="ORF">HELRODRAFT_165504</name>
</gene>
<dbReference type="InterPro" id="IPR007110">
    <property type="entry name" value="Ig-like_dom"/>
</dbReference>
<dbReference type="RefSeq" id="XP_009030318.1">
    <property type="nucleotide sequence ID" value="XM_009032070.1"/>
</dbReference>
<evidence type="ECO:0000256" key="4">
    <source>
        <dbReference type="ARBA" id="ARBA00023180"/>
    </source>
</evidence>
<dbReference type="EMBL" id="AMQM01002075">
    <property type="status" value="NOT_ANNOTATED_CDS"/>
    <property type="molecule type" value="Genomic_DNA"/>
</dbReference>
<dbReference type="EnsemblMetazoa" id="HelroT165504">
    <property type="protein sequence ID" value="HelroP165504"/>
    <property type="gene ID" value="HelroG165504"/>
</dbReference>
<evidence type="ECO:0000256" key="7">
    <source>
        <dbReference type="SAM" id="SignalP"/>
    </source>
</evidence>
<keyword evidence="3" id="KW-0677">Repeat</keyword>